<reference evidence="1 2" key="1">
    <citation type="journal article" date="2021" name="Elife">
        <title>Chloroplast acquisition without the gene transfer in kleptoplastic sea slugs, Plakobranchus ocellatus.</title>
        <authorList>
            <person name="Maeda T."/>
            <person name="Takahashi S."/>
            <person name="Yoshida T."/>
            <person name="Shimamura S."/>
            <person name="Takaki Y."/>
            <person name="Nagai Y."/>
            <person name="Toyoda A."/>
            <person name="Suzuki Y."/>
            <person name="Arimoto A."/>
            <person name="Ishii H."/>
            <person name="Satoh N."/>
            <person name="Nishiyama T."/>
            <person name="Hasebe M."/>
            <person name="Maruyama T."/>
            <person name="Minagawa J."/>
            <person name="Obokata J."/>
            <person name="Shigenobu S."/>
        </authorList>
    </citation>
    <scope>NUCLEOTIDE SEQUENCE [LARGE SCALE GENOMIC DNA]</scope>
</reference>
<proteinExistence type="predicted"/>
<evidence type="ECO:0000313" key="2">
    <source>
        <dbReference type="Proteomes" id="UP000735302"/>
    </source>
</evidence>
<protein>
    <submittedName>
        <fullName evidence="1">Uncharacterized protein</fullName>
    </submittedName>
</protein>
<name>A0AAV4CS62_9GAST</name>
<dbReference type="EMBL" id="BLXT01006930">
    <property type="protein sequence ID" value="GFO34736.1"/>
    <property type="molecule type" value="Genomic_DNA"/>
</dbReference>
<sequence length="87" mass="9696">MVDNDTLWDQDRVLLKSPTYSLVSKGVSVALNVLKYQQNTKSTNHTVTEPARNVRSGFKTATHELVRAAKPPVILHETTSHPWLSAV</sequence>
<gene>
    <name evidence="1" type="ORF">PoB_006124100</name>
</gene>
<dbReference type="Proteomes" id="UP000735302">
    <property type="component" value="Unassembled WGS sequence"/>
</dbReference>
<accession>A0AAV4CS62</accession>
<dbReference type="AlphaFoldDB" id="A0AAV4CS62"/>
<comment type="caution">
    <text evidence="1">The sequence shown here is derived from an EMBL/GenBank/DDBJ whole genome shotgun (WGS) entry which is preliminary data.</text>
</comment>
<keyword evidence="2" id="KW-1185">Reference proteome</keyword>
<evidence type="ECO:0000313" key="1">
    <source>
        <dbReference type="EMBL" id="GFO34736.1"/>
    </source>
</evidence>
<organism evidence="1 2">
    <name type="scientific">Plakobranchus ocellatus</name>
    <dbReference type="NCBI Taxonomy" id="259542"/>
    <lineage>
        <taxon>Eukaryota</taxon>
        <taxon>Metazoa</taxon>
        <taxon>Spiralia</taxon>
        <taxon>Lophotrochozoa</taxon>
        <taxon>Mollusca</taxon>
        <taxon>Gastropoda</taxon>
        <taxon>Heterobranchia</taxon>
        <taxon>Euthyneura</taxon>
        <taxon>Panpulmonata</taxon>
        <taxon>Sacoglossa</taxon>
        <taxon>Placobranchoidea</taxon>
        <taxon>Plakobranchidae</taxon>
        <taxon>Plakobranchus</taxon>
    </lineage>
</organism>